<organism evidence="1 2">
    <name type="scientific">Exidia glandulosa HHB12029</name>
    <dbReference type="NCBI Taxonomy" id="1314781"/>
    <lineage>
        <taxon>Eukaryota</taxon>
        <taxon>Fungi</taxon>
        <taxon>Dikarya</taxon>
        <taxon>Basidiomycota</taxon>
        <taxon>Agaricomycotina</taxon>
        <taxon>Agaricomycetes</taxon>
        <taxon>Auriculariales</taxon>
        <taxon>Exidiaceae</taxon>
        <taxon>Exidia</taxon>
    </lineage>
</organism>
<dbReference type="Pfam" id="PF13489">
    <property type="entry name" value="Methyltransf_23"/>
    <property type="match status" value="1"/>
</dbReference>
<protein>
    <submittedName>
        <fullName evidence="1">S-adenosyl-L-methionine-dependent methyltransferase</fullName>
    </submittedName>
</protein>
<gene>
    <name evidence="1" type="ORF">EXIGLDRAFT_768061</name>
</gene>
<proteinExistence type="predicted"/>
<dbReference type="OrthoDB" id="2013972at2759"/>
<keyword evidence="1" id="KW-0808">Transferase</keyword>
<sequence>MAQVLQSSPAAEALQSAPLREVHGRKFNTMNTMYNLPADAPEHARLGLQHEALFLAVEGLYQARDDVQKALAIREDGLKPAILDIGTGSGIWAISMAKEFPHCDVVGIDLAPVSSALDIPVNCRFECRDANHGFSDFYNSFDVVHARSLGTGVNDRDALFQEIKSMLRPGGVFLFVEGDLHIYSETFEQLPWCEPGEPGFSWVQKAFATTFKALEARGLPISQINRPPRDALIRMEKIPEFENPGASTVYIPMGAWPSDPKEAYIGEVMGKDAAQVVKAMRPLMLQNSVSPALIDEVIRNAEQEIQSLSVQTYSAWYYSWARKVVTSK</sequence>
<dbReference type="GO" id="GO:0032259">
    <property type="term" value="P:methylation"/>
    <property type="evidence" value="ECO:0007669"/>
    <property type="project" value="UniProtKB-KW"/>
</dbReference>
<dbReference type="Proteomes" id="UP000077266">
    <property type="component" value="Unassembled WGS sequence"/>
</dbReference>
<dbReference type="InParanoid" id="A0A165IHK0"/>
<name>A0A165IHK0_EXIGL</name>
<keyword evidence="2" id="KW-1185">Reference proteome</keyword>
<dbReference type="GO" id="GO:0008168">
    <property type="term" value="F:methyltransferase activity"/>
    <property type="evidence" value="ECO:0007669"/>
    <property type="project" value="UniProtKB-KW"/>
</dbReference>
<dbReference type="STRING" id="1314781.A0A165IHK0"/>
<reference evidence="1 2" key="1">
    <citation type="journal article" date="2016" name="Mol. Biol. Evol.">
        <title>Comparative Genomics of Early-Diverging Mushroom-Forming Fungi Provides Insights into the Origins of Lignocellulose Decay Capabilities.</title>
        <authorList>
            <person name="Nagy L.G."/>
            <person name="Riley R."/>
            <person name="Tritt A."/>
            <person name="Adam C."/>
            <person name="Daum C."/>
            <person name="Floudas D."/>
            <person name="Sun H."/>
            <person name="Yadav J.S."/>
            <person name="Pangilinan J."/>
            <person name="Larsson K.H."/>
            <person name="Matsuura K."/>
            <person name="Barry K."/>
            <person name="Labutti K."/>
            <person name="Kuo R."/>
            <person name="Ohm R.A."/>
            <person name="Bhattacharya S.S."/>
            <person name="Shirouzu T."/>
            <person name="Yoshinaga Y."/>
            <person name="Martin F.M."/>
            <person name="Grigoriev I.V."/>
            <person name="Hibbett D.S."/>
        </authorList>
    </citation>
    <scope>NUCLEOTIDE SEQUENCE [LARGE SCALE GENOMIC DNA]</scope>
    <source>
        <strain evidence="1 2">HHB12029</strain>
    </source>
</reference>
<evidence type="ECO:0000313" key="2">
    <source>
        <dbReference type="Proteomes" id="UP000077266"/>
    </source>
</evidence>
<keyword evidence="1" id="KW-0489">Methyltransferase</keyword>
<dbReference type="CDD" id="cd02440">
    <property type="entry name" value="AdoMet_MTases"/>
    <property type="match status" value="1"/>
</dbReference>
<dbReference type="Gene3D" id="3.40.50.150">
    <property type="entry name" value="Vaccinia Virus protein VP39"/>
    <property type="match status" value="1"/>
</dbReference>
<dbReference type="PANTHER" id="PTHR43591">
    <property type="entry name" value="METHYLTRANSFERASE"/>
    <property type="match status" value="1"/>
</dbReference>
<dbReference type="InterPro" id="IPR029063">
    <property type="entry name" value="SAM-dependent_MTases_sf"/>
</dbReference>
<accession>A0A165IHK0</accession>
<dbReference type="AlphaFoldDB" id="A0A165IHK0"/>
<dbReference type="SUPFAM" id="SSF53335">
    <property type="entry name" value="S-adenosyl-L-methionine-dependent methyltransferases"/>
    <property type="match status" value="1"/>
</dbReference>
<dbReference type="PANTHER" id="PTHR43591:SF10">
    <property type="entry name" value="ABC TRANSMEMBRANE TYPE-1 DOMAIN-CONTAINING PROTEIN-RELATED"/>
    <property type="match status" value="1"/>
</dbReference>
<dbReference type="EMBL" id="KV425990">
    <property type="protein sequence ID" value="KZV93410.1"/>
    <property type="molecule type" value="Genomic_DNA"/>
</dbReference>
<evidence type="ECO:0000313" key="1">
    <source>
        <dbReference type="EMBL" id="KZV93410.1"/>
    </source>
</evidence>